<evidence type="ECO:0000313" key="3">
    <source>
        <dbReference type="Proteomes" id="UP000772434"/>
    </source>
</evidence>
<organism evidence="2 3">
    <name type="scientific">Rhodocollybia butyracea</name>
    <dbReference type="NCBI Taxonomy" id="206335"/>
    <lineage>
        <taxon>Eukaryota</taxon>
        <taxon>Fungi</taxon>
        <taxon>Dikarya</taxon>
        <taxon>Basidiomycota</taxon>
        <taxon>Agaricomycotina</taxon>
        <taxon>Agaricomycetes</taxon>
        <taxon>Agaricomycetidae</taxon>
        <taxon>Agaricales</taxon>
        <taxon>Marasmiineae</taxon>
        <taxon>Omphalotaceae</taxon>
        <taxon>Rhodocollybia</taxon>
    </lineage>
</organism>
<evidence type="ECO:0000313" key="2">
    <source>
        <dbReference type="EMBL" id="KAF9075305.1"/>
    </source>
</evidence>
<dbReference type="CDD" id="cd12193">
    <property type="entry name" value="bZIP_GCN4"/>
    <property type="match status" value="1"/>
</dbReference>
<keyword evidence="3" id="KW-1185">Reference proteome</keyword>
<feature type="region of interest" description="Disordered" evidence="1">
    <location>
        <begin position="156"/>
        <end position="231"/>
    </location>
</feature>
<dbReference type="EMBL" id="JADNRY010000010">
    <property type="protein sequence ID" value="KAF9075305.1"/>
    <property type="molecule type" value="Genomic_DNA"/>
</dbReference>
<dbReference type="GO" id="GO:0003700">
    <property type="term" value="F:DNA-binding transcription factor activity"/>
    <property type="evidence" value="ECO:0007669"/>
    <property type="project" value="InterPro"/>
</dbReference>
<dbReference type="AlphaFoldDB" id="A0A9P5Q6F5"/>
<comment type="caution">
    <text evidence="2">The sequence shown here is derived from an EMBL/GenBank/DDBJ whole genome shotgun (WGS) entry which is preliminary data.</text>
</comment>
<dbReference type="SUPFAM" id="SSF57959">
    <property type="entry name" value="Leucine zipper domain"/>
    <property type="match status" value="1"/>
</dbReference>
<accession>A0A9P5Q6F5</accession>
<evidence type="ECO:0008006" key="4">
    <source>
        <dbReference type="Google" id="ProtNLM"/>
    </source>
</evidence>
<dbReference type="Proteomes" id="UP000772434">
    <property type="component" value="Unassembled WGS sequence"/>
</dbReference>
<gene>
    <name evidence="2" type="ORF">BDP27DRAFT_42880</name>
</gene>
<sequence>MVCICCGYFARAYDRLLEISDVVPSSPALSISSSNTFFTGTSDISGSSSNTFFSGTLDSHNDRDTKHRYLSFNEAAPIGGGHLQVYSKQFIGDHHNYESDHTAQALFAESEIADNSFGPGLSTDPFDPIHEDSVNILNLPERQHSAMPESWMAHHPSQVRSLSTHSTEVPIQRRERRDAHGQSYDSVGPTRTTPTINIHLPPLSCYSPDAPLGPEAPTQTRKYPNPPMISRKEIPSHYLEQQRRASLSLSQAQLKSEYENDELPPAENATDQEKVAYKRWQNTLKIAALRSRQRELVHTQRLEATVQDLKQEKDIWRTRALTLRQLLKNNDIPCPDFKD</sequence>
<dbReference type="OrthoDB" id="2257100at2759"/>
<evidence type="ECO:0000256" key="1">
    <source>
        <dbReference type="SAM" id="MobiDB-lite"/>
    </source>
</evidence>
<reference evidence="2" key="1">
    <citation type="submission" date="2020-11" db="EMBL/GenBank/DDBJ databases">
        <authorList>
            <consortium name="DOE Joint Genome Institute"/>
            <person name="Ahrendt S."/>
            <person name="Riley R."/>
            <person name="Andreopoulos W."/>
            <person name="Labutti K."/>
            <person name="Pangilinan J."/>
            <person name="Ruiz-Duenas F.J."/>
            <person name="Barrasa J.M."/>
            <person name="Sanchez-Garcia M."/>
            <person name="Camarero S."/>
            <person name="Miyauchi S."/>
            <person name="Serrano A."/>
            <person name="Linde D."/>
            <person name="Babiker R."/>
            <person name="Drula E."/>
            <person name="Ayuso-Fernandez I."/>
            <person name="Pacheco R."/>
            <person name="Padilla G."/>
            <person name="Ferreira P."/>
            <person name="Barriuso J."/>
            <person name="Kellner H."/>
            <person name="Castanera R."/>
            <person name="Alfaro M."/>
            <person name="Ramirez L."/>
            <person name="Pisabarro A.G."/>
            <person name="Kuo A."/>
            <person name="Tritt A."/>
            <person name="Lipzen A."/>
            <person name="He G."/>
            <person name="Yan M."/>
            <person name="Ng V."/>
            <person name="Cullen D."/>
            <person name="Martin F."/>
            <person name="Rosso M.-N."/>
            <person name="Henrissat B."/>
            <person name="Hibbett D."/>
            <person name="Martinez A.T."/>
            <person name="Grigoriev I.V."/>
        </authorList>
    </citation>
    <scope>NUCLEOTIDE SEQUENCE</scope>
    <source>
        <strain evidence="2">AH 40177</strain>
    </source>
</reference>
<name>A0A9P5Q6F5_9AGAR</name>
<proteinExistence type="predicted"/>
<dbReference type="InterPro" id="IPR046347">
    <property type="entry name" value="bZIP_sf"/>
</dbReference>
<protein>
    <recommendedName>
        <fullName evidence="4">BZIP domain-containing protein</fullName>
    </recommendedName>
</protein>
<feature type="compositionally biased region" description="Basic and acidic residues" evidence="1">
    <location>
        <begin position="171"/>
        <end position="180"/>
    </location>
</feature>
<feature type="compositionally biased region" description="Polar residues" evidence="1">
    <location>
        <begin position="183"/>
        <end position="196"/>
    </location>
</feature>
<dbReference type="Gene3D" id="3.30.160.60">
    <property type="entry name" value="Classic Zinc Finger"/>
    <property type="match status" value="1"/>
</dbReference>
<feature type="compositionally biased region" description="Polar residues" evidence="1">
    <location>
        <begin position="158"/>
        <end position="169"/>
    </location>
</feature>